<keyword evidence="2" id="KW-0732">Signal</keyword>
<evidence type="ECO:0000313" key="4">
    <source>
        <dbReference type="Proteomes" id="UP001270362"/>
    </source>
</evidence>
<gene>
    <name evidence="3" type="ORF">B0T22DRAFT_465924</name>
</gene>
<feature type="signal peptide" evidence="2">
    <location>
        <begin position="1"/>
        <end position="30"/>
    </location>
</feature>
<feature type="chain" id="PRO_5042056917" description="Secreted protein" evidence="2">
    <location>
        <begin position="31"/>
        <end position="73"/>
    </location>
</feature>
<evidence type="ECO:0008006" key="5">
    <source>
        <dbReference type="Google" id="ProtNLM"/>
    </source>
</evidence>
<name>A0AAE0X5E3_9PEZI</name>
<reference evidence="3" key="2">
    <citation type="submission" date="2023-06" db="EMBL/GenBank/DDBJ databases">
        <authorList>
            <consortium name="Lawrence Berkeley National Laboratory"/>
            <person name="Haridas S."/>
            <person name="Hensen N."/>
            <person name="Bonometti L."/>
            <person name="Westerberg I."/>
            <person name="Brannstrom I.O."/>
            <person name="Guillou S."/>
            <person name="Cros-Aarteil S."/>
            <person name="Calhoun S."/>
            <person name="Kuo A."/>
            <person name="Mondo S."/>
            <person name="Pangilinan J."/>
            <person name="Riley R."/>
            <person name="Labutti K."/>
            <person name="Andreopoulos B."/>
            <person name="Lipzen A."/>
            <person name="Chen C."/>
            <person name="Yanf M."/>
            <person name="Daum C."/>
            <person name="Ng V."/>
            <person name="Clum A."/>
            <person name="Steindorff A."/>
            <person name="Ohm R."/>
            <person name="Martin F."/>
            <person name="Silar P."/>
            <person name="Natvig D."/>
            <person name="Lalanne C."/>
            <person name="Gautier V."/>
            <person name="Ament-Velasquez S.L."/>
            <person name="Kruys A."/>
            <person name="Hutchinson M.I."/>
            <person name="Powell A.J."/>
            <person name="Barry K."/>
            <person name="Miller A.N."/>
            <person name="Grigoriev I.V."/>
            <person name="Debuchy R."/>
            <person name="Gladieux P."/>
            <person name="Thoren M.H."/>
            <person name="Johannesson H."/>
        </authorList>
    </citation>
    <scope>NUCLEOTIDE SEQUENCE</scope>
    <source>
        <strain evidence="3">CBS 314.62</strain>
    </source>
</reference>
<feature type="compositionally biased region" description="Polar residues" evidence="1">
    <location>
        <begin position="50"/>
        <end position="66"/>
    </location>
</feature>
<keyword evidence="4" id="KW-1185">Reference proteome</keyword>
<sequence>MRRSVVCFFMVLRACPICMFMLQTPAHLKAAGGNPRPSGRGGCRSIIPLRTSQPARSRSNRNSHGQQGAKLVC</sequence>
<feature type="region of interest" description="Disordered" evidence="1">
    <location>
        <begin position="29"/>
        <end position="73"/>
    </location>
</feature>
<evidence type="ECO:0000256" key="2">
    <source>
        <dbReference type="SAM" id="SignalP"/>
    </source>
</evidence>
<organism evidence="3 4">
    <name type="scientific">Podospora appendiculata</name>
    <dbReference type="NCBI Taxonomy" id="314037"/>
    <lineage>
        <taxon>Eukaryota</taxon>
        <taxon>Fungi</taxon>
        <taxon>Dikarya</taxon>
        <taxon>Ascomycota</taxon>
        <taxon>Pezizomycotina</taxon>
        <taxon>Sordariomycetes</taxon>
        <taxon>Sordariomycetidae</taxon>
        <taxon>Sordariales</taxon>
        <taxon>Podosporaceae</taxon>
        <taxon>Podospora</taxon>
    </lineage>
</organism>
<comment type="caution">
    <text evidence="3">The sequence shown here is derived from an EMBL/GenBank/DDBJ whole genome shotgun (WGS) entry which is preliminary data.</text>
</comment>
<protein>
    <recommendedName>
        <fullName evidence="5">Secreted protein</fullName>
    </recommendedName>
</protein>
<accession>A0AAE0X5E3</accession>
<dbReference type="EMBL" id="JAULSO010000003">
    <property type="protein sequence ID" value="KAK3685536.1"/>
    <property type="molecule type" value="Genomic_DNA"/>
</dbReference>
<proteinExistence type="predicted"/>
<reference evidence="3" key="1">
    <citation type="journal article" date="2023" name="Mol. Phylogenet. Evol.">
        <title>Genome-scale phylogeny and comparative genomics of the fungal order Sordariales.</title>
        <authorList>
            <person name="Hensen N."/>
            <person name="Bonometti L."/>
            <person name="Westerberg I."/>
            <person name="Brannstrom I.O."/>
            <person name="Guillou S."/>
            <person name="Cros-Aarteil S."/>
            <person name="Calhoun S."/>
            <person name="Haridas S."/>
            <person name="Kuo A."/>
            <person name="Mondo S."/>
            <person name="Pangilinan J."/>
            <person name="Riley R."/>
            <person name="LaButti K."/>
            <person name="Andreopoulos B."/>
            <person name="Lipzen A."/>
            <person name="Chen C."/>
            <person name="Yan M."/>
            <person name="Daum C."/>
            <person name="Ng V."/>
            <person name="Clum A."/>
            <person name="Steindorff A."/>
            <person name="Ohm R.A."/>
            <person name="Martin F."/>
            <person name="Silar P."/>
            <person name="Natvig D.O."/>
            <person name="Lalanne C."/>
            <person name="Gautier V."/>
            <person name="Ament-Velasquez S.L."/>
            <person name="Kruys A."/>
            <person name="Hutchinson M.I."/>
            <person name="Powell A.J."/>
            <person name="Barry K."/>
            <person name="Miller A.N."/>
            <person name="Grigoriev I.V."/>
            <person name="Debuchy R."/>
            <person name="Gladieux P."/>
            <person name="Hiltunen Thoren M."/>
            <person name="Johannesson H."/>
        </authorList>
    </citation>
    <scope>NUCLEOTIDE SEQUENCE</scope>
    <source>
        <strain evidence="3">CBS 314.62</strain>
    </source>
</reference>
<dbReference type="AlphaFoldDB" id="A0AAE0X5E3"/>
<evidence type="ECO:0000313" key="3">
    <source>
        <dbReference type="EMBL" id="KAK3685536.1"/>
    </source>
</evidence>
<evidence type="ECO:0000256" key="1">
    <source>
        <dbReference type="SAM" id="MobiDB-lite"/>
    </source>
</evidence>
<dbReference type="Proteomes" id="UP001270362">
    <property type="component" value="Unassembled WGS sequence"/>
</dbReference>